<evidence type="ECO:0000256" key="1">
    <source>
        <dbReference type="ARBA" id="ARBA00023125"/>
    </source>
</evidence>
<dbReference type="InterPro" id="IPR016032">
    <property type="entry name" value="Sig_transdc_resp-reg_C-effctor"/>
</dbReference>
<comment type="caution">
    <text evidence="4">The sequence shown here is derived from an EMBL/GenBank/DDBJ whole genome shotgun (WGS) entry which is preliminary data.</text>
</comment>
<accession>A0ABX3C5P2</accession>
<dbReference type="SMART" id="SM00448">
    <property type="entry name" value="REC"/>
    <property type="match status" value="1"/>
</dbReference>
<dbReference type="Pfam" id="PF00072">
    <property type="entry name" value="Response_reg"/>
    <property type="match status" value="1"/>
</dbReference>
<proteinExistence type="predicted"/>
<dbReference type="EMBL" id="MLIH01000002">
    <property type="protein sequence ID" value="OHU13879.1"/>
    <property type="molecule type" value="Genomic_DNA"/>
</dbReference>
<evidence type="ECO:0000313" key="5">
    <source>
        <dbReference type="Proteomes" id="UP000179621"/>
    </source>
</evidence>
<dbReference type="InterPro" id="IPR036388">
    <property type="entry name" value="WH-like_DNA-bd_sf"/>
</dbReference>
<dbReference type="Pfam" id="PF00196">
    <property type="entry name" value="GerE"/>
    <property type="match status" value="1"/>
</dbReference>
<organism evidence="4 5">
    <name type="scientific">Mycobacteroides saopaulense</name>
    <dbReference type="NCBI Taxonomy" id="1578165"/>
    <lineage>
        <taxon>Bacteria</taxon>
        <taxon>Bacillati</taxon>
        <taxon>Actinomycetota</taxon>
        <taxon>Actinomycetes</taxon>
        <taxon>Mycobacteriales</taxon>
        <taxon>Mycobacteriaceae</taxon>
        <taxon>Mycobacteroides</taxon>
    </lineage>
</organism>
<dbReference type="InterPro" id="IPR001789">
    <property type="entry name" value="Sig_transdc_resp-reg_receiver"/>
</dbReference>
<keyword evidence="1" id="KW-0238">DNA-binding</keyword>
<dbReference type="Gene3D" id="3.40.50.2300">
    <property type="match status" value="1"/>
</dbReference>
<dbReference type="SUPFAM" id="SSF46894">
    <property type="entry name" value="C-terminal effector domain of the bipartite response regulators"/>
    <property type="match status" value="1"/>
</dbReference>
<dbReference type="PANTHER" id="PTHR45566">
    <property type="entry name" value="HTH-TYPE TRANSCRIPTIONAL REGULATOR YHJB-RELATED"/>
    <property type="match status" value="1"/>
</dbReference>
<keyword evidence="2" id="KW-0597">Phosphoprotein</keyword>
<dbReference type="SUPFAM" id="SSF52172">
    <property type="entry name" value="CheY-like"/>
    <property type="match status" value="1"/>
</dbReference>
<name>A0ABX3C5P2_9MYCO</name>
<feature type="modified residue" description="4-aspartylphosphate" evidence="2">
    <location>
        <position position="73"/>
    </location>
</feature>
<dbReference type="InterPro" id="IPR051015">
    <property type="entry name" value="EvgA-like"/>
</dbReference>
<evidence type="ECO:0000313" key="4">
    <source>
        <dbReference type="EMBL" id="OHU13879.1"/>
    </source>
</evidence>
<gene>
    <name evidence="4" type="ORF">BKG73_04210</name>
</gene>
<dbReference type="PROSITE" id="PS50110">
    <property type="entry name" value="RESPONSE_REGULATORY"/>
    <property type="match status" value="1"/>
</dbReference>
<dbReference type="InterPro" id="IPR011006">
    <property type="entry name" value="CheY-like_superfamily"/>
</dbReference>
<feature type="domain" description="Response regulatory" evidence="3">
    <location>
        <begin position="20"/>
        <end position="137"/>
    </location>
</feature>
<keyword evidence="5" id="KW-1185">Reference proteome</keyword>
<sequence>MTRKAIPLSDKATESGQPVTVVVVDDHDIIHSGIRTWCAQSTPAVQIAGSYLTIATFLETHTDVTAVDAVILDLELRSREPDFDAIKQTVDAGHRVIVFSHLEEPTIILTCLQLGAKTYLAKSEGQGHLLAAIHALATGQSYVGPLQAAAIHSDTRDGRPHLTDREREVLKTWFQTESKEIVALQLNIAPGTVKKHLDNISAKYAAIGRPTSSKAELLANTLKDGTFTINEF</sequence>
<dbReference type="Gene3D" id="1.10.10.10">
    <property type="entry name" value="Winged helix-like DNA-binding domain superfamily/Winged helix DNA-binding domain"/>
    <property type="match status" value="1"/>
</dbReference>
<dbReference type="Proteomes" id="UP000179621">
    <property type="component" value="Unassembled WGS sequence"/>
</dbReference>
<dbReference type="SMART" id="SM00421">
    <property type="entry name" value="HTH_LUXR"/>
    <property type="match status" value="1"/>
</dbReference>
<evidence type="ECO:0000256" key="2">
    <source>
        <dbReference type="PROSITE-ProRule" id="PRU00169"/>
    </source>
</evidence>
<protein>
    <submittedName>
        <fullName evidence="4">LuxR family transcriptional regulator</fullName>
    </submittedName>
</protein>
<evidence type="ECO:0000259" key="3">
    <source>
        <dbReference type="PROSITE" id="PS50110"/>
    </source>
</evidence>
<reference evidence="4 5" key="1">
    <citation type="submission" date="2016-10" db="EMBL/GenBank/DDBJ databases">
        <title>Evaluation of Human, Animal and Environmental Mycobacterium chelonae Isolates by Core Genome Phylogenomic Analysis, Targeted Gene Comparison, and Anti-microbial Susceptibility Patterns: A Tale of Mistaken Identities.</title>
        <authorList>
            <person name="Fogelson S.B."/>
            <person name="Camus A.C."/>
            <person name="Lorenz W."/>
            <person name="Vasireddy R."/>
            <person name="Vasireddy S."/>
            <person name="Smith T."/>
            <person name="Brown-Elliott B.A."/>
            <person name="Wallace R.J.Jr."/>
            <person name="Hasan N.A."/>
            <person name="Reischl U."/>
            <person name="Sanchez S."/>
        </authorList>
    </citation>
    <scope>NUCLEOTIDE SEQUENCE [LARGE SCALE GENOMIC DNA]</scope>
    <source>
        <strain evidence="4 5">8528</strain>
    </source>
</reference>
<dbReference type="PANTHER" id="PTHR45566:SF2">
    <property type="entry name" value="NARL SUBFAMILY"/>
    <property type="match status" value="1"/>
</dbReference>
<dbReference type="InterPro" id="IPR000792">
    <property type="entry name" value="Tscrpt_reg_LuxR_C"/>
</dbReference>